<reference evidence="2" key="1">
    <citation type="journal article" date="2020" name="Cell">
        <title>Large-Scale Comparative Analyses of Tick Genomes Elucidate Their Genetic Diversity and Vector Capacities.</title>
        <authorList>
            <consortium name="Tick Genome and Microbiome Consortium (TIGMIC)"/>
            <person name="Jia N."/>
            <person name="Wang J."/>
            <person name="Shi W."/>
            <person name="Du L."/>
            <person name="Sun Y."/>
            <person name="Zhan W."/>
            <person name="Jiang J.F."/>
            <person name="Wang Q."/>
            <person name="Zhang B."/>
            <person name="Ji P."/>
            <person name="Bell-Sakyi L."/>
            <person name="Cui X.M."/>
            <person name="Yuan T.T."/>
            <person name="Jiang B.G."/>
            <person name="Yang W.F."/>
            <person name="Lam T.T."/>
            <person name="Chang Q.C."/>
            <person name="Ding S.J."/>
            <person name="Wang X.J."/>
            <person name="Zhu J.G."/>
            <person name="Ruan X.D."/>
            <person name="Zhao L."/>
            <person name="Wei J.T."/>
            <person name="Ye R.Z."/>
            <person name="Que T.C."/>
            <person name="Du C.H."/>
            <person name="Zhou Y.H."/>
            <person name="Cheng J.X."/>
            <person name="Dai P.F."/>
            <person name="Guo W.B."/>
            <person name="Han X.H."/>
            <person name="Huang E.J."/>
            <person name="Li L.F."/>
            <person name="Wei W."/>
            <person name="Gao Y.C."/>
            <person name="Liu J.Z."/>
            <person name="Shao H.Z."/>
            <person name="Wang X."/>
            <person name="Wang C.C."/>
            <person name="Yang T.C."/>
            <person name="Huo Q.B."/>
            <person name="Li W."/>
            <person name="Chen H.Y."/>
            <person name="Chen S.E."/>
            <person name="Zhou L.G."/>
            <person name="Ni X.B."/>
            <person name="Tian J.H."/>
            <person name="Sheng Y."/>
            <person name="Liu T."/>
            <person name="Pan Y.S."/>
            <person name="Xia L.Y."/>
            <person name="Li J."/>
            <person name="Zhao F."/>
            <person name="Cao W.C."/>
        </authorList>
    </citation>
    <scope>NUCLEOTIDE SEQUENCE</scope>
    <source>
        <strain evidence="2">Rmic-2018</strain>
    </source>
</reference>
<dbReference type="AlphaFoldDB" id="A0A9J6D7F8"/>
<sequence>MCHFCRSGTEKQYGEKKQLLQEILDVAKGHGYCIRPGAARKAAGCSSALFCQASWPAAATGSVGRAKRRFAMAVRDSAFVAIRDDAADDAATTGGREPCLWVTDVFVSVETSTSAPEEPHEVLAPLPHRTRRSAALSKLQRAARGKQSVLVRPQVQQGHAEEGGELLTTTLNFREASRLGGRNA</sequence>
<comment type="caution">
    <text evidence="2">The sequence shown here is derived from an EMBL/GenBank/DDBJ whole genome shotgun (WGS) entry which is preliminary data.</text>
</comment>
<evidence type="ECO:0000313" key="3">
    <source>
        <dbReference type="Proteomes" id="UP000821866"/>
    </source>
</evidence>
<gene>
    <name evidence="2" type="ORF">HPB51_023441</name>
</gene>
<feature type="region of interest" description="Disordered" evidence="1">
    <location>
        <begin position="147"/>
        <end position="166"/>
    </location>
</feature>
<dbReference type="Proteomes" id="UP000821866">
    <property type="component" value="Chromosome 9"/>
</dbReference>
<evidence type="ECO:0000256" key="1">
    <source>
        <dbReference type="SAM" id="MobiDB-lite"/>
    </source>
</evidence>
<dbReference type="EMBL" id="JABSTU010000011">
    <property type="protein sequence ID" value="KAH8009986.1"/>
    <property type="molecule type" value="Genomic_DNA"/>
</dbReference>
<protein>
    <submittedName>
        <fullName evidence="2">Uncharacterized protein</fullName>
    </submittedName>
</protein>
<organism evidence="2 3">
    <name type="scientific">Rhipicephalus microplus</name>
    <name type="common">Cattle tick</name>
    <name type="synonym">Boophilus microplus</name>
    <dbReference type="NCBI Taxonomy" id="6941"/>
    <lineage>
        <taxon>Eukaryota</taxon>
        <taxon>Metazoa</taxon>
        <taxon>Ecdysozoa</taxon>
        <taxon>Arthropoda</taxon>
        <taxon>Chelicerata</taxon>
        <taxon>Arachnida</taxon>
        <taxon>Acari</taxon>
        <taxon>Parasitiformes</taxon>
        <taxon>Ixodida</taxon>
        <taxon>Ixodoidea</taxon>
        <taxon>Ixodidae</taxon>
        <taxon>Rhipicephalinae</taxon>
        <taxon>Rhipicephalus</taxon>
        <taxon>Boophilus</taxon>
    </lineage>
</organism>
<accession>A0A9J6D7F8</accession>
<reference evidence="2" key="2">
    <citation type="submission" date="2021-09" db="EMBL/GenBank/DDBJ databases">
        <authorList>
            <person name="Jia N."/>
            <person name="Wang J."/>
            <person name="Shi W."/>
            <person name="Du L."/>
            <person name="Sun Y."/>
            <person name="Zhan W."/>
            <person name="Jiang J."/>
            <person name="Wang Q."/>
            <person name="Zhang B."/>
            <person name="Ji P."/>
            <person name="Sakyi L.B."/>
            <person name="Cui X."/>
            <person name="Yuan T."/>
            <person name="Jiang B."/>
            <person name="Yang W."/>
            <person name="Lam T.T.-Y."/>
            <person name="Chang Q."/>
            <person name="Ding S."/>
            <person name="Wang X."/>
            <person name="Zhu J."/>
            <person name="Ruan X."/>
            <person name="Zhao L."/>
            <person name="Wei J."/>
            <person name="Que T."/>
            <person name="Du C."/>
            <person name="Cheng J."/>
            <person name="Dai P."/>
            <person name="Han X."/>
            <person name="Huang E."/>
            <person name="Gao Y."/>
            <person name="Liu J."/>
            <person name="Shao H."/>
            <person name="Ye R."/>
            <person name="Li L."/>
            <person name="Wei W."/>
            <person name="Wang X."/>
            <person name="Wang C."/>
            <person name="Huo Q."/>
            <person name="Li W."/>
            <person name="Guo W."/>
            <person name="Chen H."/>
            <person name="Chen S."/>
            <person name="Zhou L."/>
            <person name="Zhou L."/>
            <person name="Ni X."/>
            <person name="Tian J."/>
            <person name="Zhou Y."/>
            <person name="Sheng Y."/>
            <person name="Liu T."/>
            <person name="Pan Y."/>
            <person name="Xia L."/>
            <person name="Li J."/>
            <person name="Zhao F."/>
            <person name="Cao W."/>
        </authorList>
    </citation>
    <scope>NUCLEOTIDE SEQUENCE</scope>
    <source>
        <strain evidence="2">Rmic-2018</strain>
        <tissue evidence="2">Larvae</tissue>
    </source>
</reference>
<evidence type="ECO:0000313" key="2">
    <source>
        <dbReference type="EMBL" id="KAH8009986.1"/>
    </source>
</evidence>
<proteinExistence type="predicted"/>
<keyword evidence="3" id="KW-1185">Reference proteome</keyword>
<name>A0A9J6D7F8_RHIMP</name>